<evidence type="ECO:0000313" key="4">
    <source>
        <dbReference type="Proteomes" id="UP001600888"/>
    </source>
</evidence>
<organism evidence="3 4">
    <name type="scientific">Diaporthe vaccinii</name>
    <dbReference type="NCBI Taxonomy" id="105482"/>
    <lineage>
        <taxon>Eukaryota</taxon>
        <taxon>Fungi</taxon>
        <taxon>Dikarya</taxon>
        <taxon>Ascomycota</taxon>
        <taxon>Pezizomycotina</taxon>
        <taxon>Sordariomycetes</taxon>
        <taxon>Sordariomycetidae</taxon>
        <taxon>Diaporthales</taxon>
        <taxon>Diaporthaceae</taxon>
        <taxon>Diaporthe</taxon>
        <taxon>Diaporthe eres species complex</taxon>
    </lineage>
</organism>
<sequence length="129" mass="14166">MNAITLSYELFAAGPFCIRESSPSCAWAFARRRTISSTTLSPLSGSHPSYSYGSTLGLVMAILFALYRSLIRNHQPSGTPFKVCGIAAPRRALAEDHRYLALAELREEGRHHGPPPSRTGDLNSRVDVY</sequence>
<evidence type="ECO:0000256" key="1">
    <source>
        <dbReference type="SAM" id="MobiDB-lite"/>
    </source>
</evidence>
<name>A0ABR4E7B8_9PEZI</name>
<proteinExistence type="predicted"/>
<dbReference type="Proteomes" id="UP001600888">
    <property type="component" value="Unassembled WGS sequence"/>
</dbReference>
<evidence type="ECO:0000313" key="3">
    <source>
        <dbReference type="EMBL" id="KAL2278297.1"/>
    </source>
</evidence>
<feature type="region of interest" description="Disordered" evidence="1">
    <location>
        <begin position="106"/>
        <end position="129"/>
    </location>
</feature>
<keyword evidence="4" id="KW-1185">Reference proteome</keyword>
<gene>
    <name evidence="3" type="ORF">FJTKL_14565</name>
</gene>
<keyword evidence="2" id="KW-0472">Membrane</keyword>
<accession>A0ABR4E7B8</accession>
<dbReference type="EMBL" id="JBAWTH010000088">
    <property type="protein sequence ID" value="KAL2278297.1"/>
    <property type="molecule type" value="Genomic_DNA"/>
</dbReference>
<feature type="transmembrane region" description="Helical" evidence="2">
    <location>
        <begin position="49"/>
        <end position="67"/>
    </location>
</feature>
<reference evidence="3 4" key="1">
    <citation type="submission" date="2024-03" db="EMBL/GenBank/DDBJ databases">
        <title>A high-quality draft genome sequence of Diaporthe vaccinii, a causative agent of upright dieback and viscid rot disease in cranberry plants.</title>
        <authorList>
            <person name="Sarrasin M."/>
            <person name="Lang B.F."/>
            <person name="Burger G."/>
        </authorList>
    </citation>
    <scope>NUCLEOTIDE SEQUENCE [LARGE SCALE GENOMIC DNA]</scope>
    <source>
        <strain evidence="3 4">IS7</strain>
    </source>
</reference>
<evidence type="ECO:0000256" key="2">
    <source>
        <dbReference type="SAM" id="Phobius"/>
    </source>
</evidence>
<keyword evidence="2" id="KW-1133">Transmembrane helix</keyword>
<keyword evidence="2" id="KW-0812">Transmembrane</keyword>
<comment type="caution">
    <text evidence="3">The sequence shown here is derived from an EMBL/GenBank/DDBJ whole genome shotgun (WGS) entry which is preliminary data.</text>
</comment>
<protein>
    <submittedName>
        <fullName evidence="3">Uncharacterized protein</fullName>
    </submittedName>
</protein>